<dbReference type="AlphaFoldDB" id="A0A1G5JYX5"/>
<gene>
    <name evidence="1" type="ORF">SAMN03080606_03102</name>
</gene>
<evidence type="ECO:0000313" key="1">
    <source>
        <dbReference type="EMBL" id="SCY93070.1"/>
    </source>
</evidence>
<proteinExistence type="predicted"/>
<sequence length="139" mass="16697">MITLREIKSIVVGIIEAAFPEGRVLTKNVNEELDIPSFFIEFDNIRKNSRLFNYERDMTIRIYIYPSINDEGGFQLLDIIEKLEDNFDLKFMVQDRYLKITETLTKKEEGIFQFEFHVNYFETKEMEESNELMQELNFK</sequence>
<keyword evidence="2" id="KW-1185">Reference proteome</keyword>
<evidence type="ECO:0008006" key="3">
    <source>
        <dbReference type="Google" id="ProtNLM"/>
    </source>
</evidence>
<organism evidence="1 2">
    <name type="scientific">Alkaliphilus peptidifermentans DSM 18978</name>
    <dbReference type="NCBI Taxonomy" id="1120976"/>
    <lineage>
        <taxon>Bacteria</taxon>
        <taxon>Bacillati</taxon>
        <taxon>Bacillota</taxon>
        <taxon>Clostridia</taxon>
        <taxon>Peptostreptococcales</taxon>
        <taxon>Natronincolaceae</taxon>
        <taxon>Alkaliphilus</taxon>
    </lineage>
</organism>
<name>A0A1G5JYX5_9FIRM</name>
<dbReference type="EMBL" id="FMUS01000022">
    <property type="protein sequence ID" value="SCY93070.1"/>
    <property type="molecule type" value="Genomic_DNA"/>
</dbReference>
<dbReference type="Pfam" id="PF20765">
    <property type="entry name" value="Phage_tail_terminator_8"/>
    <property type="match status" value="1"/>
</dbReference>
<dbReference type="RefSeq" id="WP_091545395.1">
    <property type="nucleotide sequence ID" value="NZ_FMUS01000022.1"/>
</dbReference>
<reference evidence="1 2" key="1">
    <citation type="submission" date="2016-10" db="EMBL/GenBank/DDBJ databases">
        <authorList>
            <person name="de Groot N.N."/>
        </authorList>
    </citation>
    <scope>NUCLEOTIDE SEQUENCE [LARGE SCALE GENOMIC DNA]</scope>
    <source>
        <strain evidence="1 2">DSM 18978</strain>
    </source>
</reference>
<dbReference type="STRING" id="1120976.SAMN03080606_03102"/>
<dbReference type="OrthoDB" id="2063617at2"/>
<dbReference type="Proteomes" id="UP000198636">
    <property type="component" value="Unassembled WGS sequence"/>
</dbReference>
<evidence type="ECO:0000313" key="2">
    <source>
        <dbReference type="Proteomes" id="UP000198636"/>
    </source>
</evidence>
<dbReference type="InterPro" id="IPR049254">
    <property type="entry name" value="Phage_tail_terminator"/>
</dbReference>
<protein>
    <recommendedName>
        <fullName evidence="3">Phage protein</fullName>
    </recommendedName>
</protein>
<accession>A0A1G5JYX5</accession>